<name>A0A1F6E5Z1_9BACT</name>
<sequence length="254" mass="29169">MSKITDERELLKKLADFGLSEKESRVYFALLPYRDIGSSKLIRATGLHGQFVYDALEKLEELGLAKHVIQNGRKKFSANSPKRILSLIEEKKLSAQSVVRQLQDRFAGAHEQDFEVLQGVNAFVAHQLAMIERVPENSTVDVISGPNDQYFTTLDDEGAAEDYEHIRAKKNIRIRYIGANSQIEKFKRWEHERKHWTYKIFPGLSTGLVDIGIWQDSVIFNIYGNPLLSFVLTSKEVVDGYREFFEALWNLSTK</sequence>
<accession>A0A1F6E5Z1</accession>
<dbReference type="Gene3D" id="1.10.10.10">
    <property type="entry name" value="Winged helix-like DNA-binding domain superfamily/Winged helix DNA-binding domain"/>
    <property type="match status" value="1"/>
</dbReference>
<dbReference type="InterPro" id="IPR036388">
    <property type="entry name" value="WH-like_DNA-bd_sf"/>
</dbReference>
<dbReference type="Pfam" id="PF01978">
    <property type="entry name" value="TrmB"/>
    <property type="match status" value="1"/>
</dbReference>
<evidence type="ECO:0000313" key="3">
    <source>
        <dbReference type="Proteomes" id="UP000176914"/>
    </source>
</evidence>
<evidence type="ECO:0000259" key="1">
    <source>
        <dbReference type="Pfam" id="PF01978"/>
    </source>
</evidence>
<dbReference type="PANTHER" id="PTHR34293:SF1">
    <property type="entry name" value="HTH-TYPE TRANSCRIPTIONAL REGULATOR TRMBL2"/>
    <property type="match status" value="1"/>
</dbReference>
<dbReference type="SUPFAM" id="SSF46785">
    <property type="entry name" value="Winged helix' DNA-binding domain"/>
    <property type="match status" value="1"/>
</dbReference>
<dbReference type="InterPro" id="IPR036390">
    <property type="entry name" value="WH_DNA-bd_sf"/>
</dbReference>
<dbReference type="AlphaFoldDB" id="A0A1F6E5Z1"/>
<proteinExistence type="predicted"/>
<comment type="caution">
    <text evidence="2">The sequence shown here is derived from an EMBL/GenBank/DDBJ whole genome shotgun (WGS) entry which is preliminary data.</text>
</comment>
<evidence type="ECO:0000313" key="2">
    <source>
        <dbReference type="EMBL" id="OGG69113.1"/>
    </source>
</evidence>
<dbReference type="PANTHER" id="PTHR34293">
    <property type="entry name" value="HTH-TYPE TRANSCRIPTIONAL REGULATOR TRMBL2"/>
    <property type="match status" value="1"/>
</dbReference>
<dbReference type="Proteomes" id="UP000176914">
    <property type="component" value="Unassembled WGS sequence"/>
</dbReference>
<dbReference type="InterPro" id="IPR051797">
    <property type="entry name" value="TrmB-like"/>
</dbReference>
<dbReference type="EMBL" id="MFLL01000019">
    <property type="protein sequence ID" value="OGG69113.1"/>
    <property type="molecule type" value="Genomic_DNA"/>
</dbReference>
<dbReference type="InterPro" id="IPR002831">
    <property type="entry name" value="Tscrpt_reg_TrmB_N"/>
</dbReference>
<protein>
    <recommendedName>
        <fullName evidence="1">Transcription regulator TrmB N-terminal domain-containing protein</fullName>
    </recommendedName>
</protein>
<organism evidence="2 3">
    <name type="scientific">Candidatus Kaiserbacteria bacterium RIFCSPHIGHO2_02_FULL_55_25</name>
    <dbReference type="NCBI Taxonomy" id="1798498"/>
    <lineage>
        <taxon>Bacteria</taxon>
        <taxon>Candidatus Kaiseribacteriota</taxon>
    </lineage>
</organism>
<gene>
    <name evidence="2" type="ORF">A3C20_05025</name>
</gene>
<reference evidence="2 3" key="1">
    <citation type="journal article" date="2016" name="Nat. Commun.">
        <title>Thousands of microbial genomes shed light on interconnected biogeochemical processes in an aquifer system.</title>
        <authorList>
            <person name="Anantharaman K."/>
            <person name="Brown C.T."/>
            <person name="Hug L.A."/>
            <person name="Sharon I."/>
            <person name="Castelle C.J."/>
            <person name="Probst A.J."/>
            <person name="Thomas B.C."/>
            <person name="Singh A."/>
            <person name="Wilkins M.J."/>
            <person name="Karaoz U."/>
            <person name="Brodie E.L."/>
            <person name="Williams K.H."/>
            <person name="Hubbard S.S."/>
            <person name="Banfield J.F."/>
        </authorList>
    </citation>
    <scope>NUCLEOTIDE SEQUENCE [LARGE SCALE GENOMIC DNA]</scope>
</reference>
<feature type="domain" description="Transcription regulator TrmB N-terminal" evidence="1">
    <location>
        <begin position="14"/>
        <end position="81"/>
    </location>
</feature>